<dbReference type="RefSeq" id="WP_138143078.1">
    <property type="nucleotide sequence ID" value="NZ_VBUF01000006.1"/>
</dbReference>
<organism evidence="1 2">
    <name type="scientific">Aliarcobacter thereius</name>
    <dbReference type="NCBI Taxonomy" id="544718"/>
    <lineage>
        <taxon>Bacteria</taxon>
        <taxon>Pseudomonadati</taxon>
        <taxon>Campylobacterota</taxon>
        <taxon>Epsilonproteobacteria</taxon>
        <taxon>Campylobacterales</taxon>
        <taxon>Arcobacteraceae</taxon>
        <taxon>Aliarcobacter</taxon>
    </lineage>
</organism>
<dbReference type="EMBL" id="VBUF01000006">
    <property type="protein sequence ID" value="TLS70831.1"/>
    <property type="molecule type" value="Genomic_DNA"/>
</dbReference>
<sequence>MENLRKELKNWKIIDYGSFIDQTLFQLRKDISNPSTSEDAKYYLLKNLPYYEDLQKNYNQIQKMFDF</sequence>
<gene>
    <name evidence="1" type="ORF">FE246_09505</name>
</gene>
<evidence type="ECO:0000313" key="1">
    <source>
        <dbReference type="EMBL" id="TLS70831.1"/>
    </source>
</evidence>
<protein>
    <submittedName>
        <fullName evidence="1">Uncharacterized protein</fullName>
    </submittedName>
</protein>
<evidence type="ECO:0000313" key="2">
    <source>
        <dbReference type="Proteomes" id="UP000308001"/>
    </source>
</evidence>
<name>A0A5R9H450_9BACT</name>
<dbReference type="AlphaFoldDB" id="A0A5R9H450"/>
<accession>A0A5R9H450</accession>
<proteinExistence type="predicted"/>
<comment type="caution">
    <text evidence="1">The sequence shown here is derived from an EMBL/GenBank/DDBJ whole genome shotgun (WGS) entry which is preliminary data.</text>
</comment>
<dbReference type="Proteomes" id="UP000308001">
    <property type="component" value="Unassembled WGS sequence"/>
</dbReference>
<reference evidence="1 2" key="1">
    <citation type="submission" date="2019-05" db="EMBL/GenBank/DDBJ databases">
        <title>Arcobacter cibarius and Arcobacter thereius providing challenges in identification an antibiotic susceptibility and Quinolone resistance.</title>
        <authorList>
            <person name="Busch A."/>
            <person name="Hanel I."/>
            <person name="Hotzel H."/>
            <person name="Tomaso H."/>
        </authorList>
    </citation>
    <scope>NUCLEOTIDE SEQUENCE [LARGE SCALE GENOMIC DNA]</scope>
    <source>
        <strain evidence="1 2">17CS1191_2</strain>
    </source>
</reference>